<sequence length="72" mass="8160">MNYSLIILIGEIFNIILYGSIVAICTSLICIALPFKLLRALVEYICIMFLILWVLVSILCIVTLIFEVLPIK</sequence>
<proteinExistence type="predicted"/>
<dbReference type="Proteomes" id="UP000031366">
    <property type="component" value="Unassembled WGS sequence"/>
</dbReference>
<name>A0A0C1TZD7_9CLOT</name>
<evidence type="ECO:0000256" key="1">
    <source>
        <dbReference type="SAM" id="Phobius"/>
    </source>
</evidence>
<dbReference type="RefSeq" id="WP_039634515.1">
    <property type="nucleotide sequence ID" value="NZ_AYSO01000018.1"/>
</dbReference>
<organism evidence="2 3">
    <name type="scientific">Clostridium argentinense CDC 2741</name>
    <dbReference type="NCBI Taxonomy" id="1418104"/>
    <lineage>
        <taxon>Bacteria</taxon>
        <taxon>Bacillati</taxon>
        <taxon>Bacillota</taxon>
        <taxon>Clostridia</taxon>
        <taxon>Eubacteriales</taxon>
        <taxon>Clostridiaceae</taxon>
        <taxon>Clostridium</taxon>
    </lineage>
</organism>
<gene>
    <name evidence="2" type="ORF">U732_2268</name>
</gene>
<comment type="caution">
    <text evidence="2">The sequence shown here is derived from an EMBL/GenBank/DDBJ whole genome shotgun (WGS) entry which is preliminary data.</text>
</comment>
<keyword evidence="3" id="KW-1185">Reference proteome</keyword>
<keyword evidence="1" id="KW-0472">Membrane</keyword>
<keyword evidence="1" id="KW-1133">Transmembrane helix</keyword>
<keyword evidence="1" id="KW-0812">Transmembrane</keyword>
<reference evidence="2 3" key="1">
    <citation type="journal article" date="2015" name="Infect. Genet. Evol.">
        <title>Genomic sequences of six botulinum neurotoxin-producing strains representing three clostridial species illustrate the mobility and diversity of botulinum neurotoxin genes.</title>
        <authorList>
            <person name="Smith T.J."/>
            <person name="Hill K.K."/>
            <person name="Xie G."/>
            <person name="Foley B.T."/>
            <person name="Williamson C.H."/>
            <person name="Foster J.T."/>
            <person name="Johnson S.L."/>
            <person name="Chertkov O."/>
            <person name="Teshima H."/>
            <person name="Gibbons H.S."/>
            <person name="Johnsky L.A."/>
            <person name="Karavis M.A."/>
            <person name="Smith L.A."/>
        </authorList>
    </citation>
    <scope>NUCLEOTIDE SEQUENCE [LARGE SCALE GENOMIC DNA]</scope>
    <source>
        <strain evidence="2 3">CDC 2741</strain>
    </source>
</reference>
<dbReference type="STRING" id="29341.RSJ17_01765"/>
<accession>A0A0C1TZD7</accession>
<evidence type="ECO:0000313" key="2">
    <source>
        <dbReference type="EMBL" id="KIE45984.1"/>
    </source>
</evidence>
<dbReference type="AlphaFoldDB" id="A0A0C1TZD7"/>
<dbReference type="EMBL" id="AYSO01000018">
    <property type="protein sequence ID" value="KIE45984.1"/>
    <property type="molecule type" value="Genomic_DNA"/>
</dbReference>
<feature type="transmembrane region" description="Helical" evidence="1">
    <location>
        <begin position="41"/>
        <end position="66"/>
    </location>
</feature>
<feature type="transmembrane region" description="Helical" evidence="1">
    <location>
        <begin position="12"/>
        <end position="35"/>
    </location>
</feature>
<protein>
    <submittedName>
        <fullName evidence="2">Putative membrane protein</fullName>
    </submittedName>
</protein>
<evidence type="ECO:0000313" key="3">
    <source>
        <dbReference type="Proteomes" id="UP000031366"/>
    </source>
</evidence>